<gene>
    <name evidence="2" type="ORF">J3R30DRAFT_3713788</name>
</gene>
<feature type="chain" id="PRO_5040832863" description="Secreted protein" evidence="1">
    <location>
        <begin position="19"/>
        <end position="71"/>
    </location>
</feature>
<comment type="caution">
    <text evidence="2">The sequence shown here is derived from an EMBL/GenBank/DDBJ whole genome shotgun (WGS) entry which is preliminary data.</text>
</comment>
<reference evidence="2" key="1">
    <citation type="submission" date="2022-08" db="EMBL/GenBank/DDBJ databases">
        <title>A Global Phylogenomic Analysis of the Shiitake Genus Lentinula.</title>
        <authorList>
            <consortium name="DOE Joint Genome Institute"/>
            <person name="Sierra-Patev S."/>
            <person name="Min B."/>
            <person name="Naranjo-Ortiz M."/>
            <person name="Looney B."/>
            <person name="Konkel Z."/>
            <person name="Slot J.C."/>
            <person name="Sakamoto Y."/>
            <person name="Steenwyk J.L."/>
            <person name="Rokas A."/>
            <person name="Carro J."/>
            <person name="Camarero S."/>
            <person name="Ferreira P."/>
            <person name="Molpeceres G."/>
            <person name="Ruiz-Duenas F.J."/>
            <person name="Serrano A."/>
            <person name="Henrissat B."/>
            <person name="Drula E."/>
            <person name="Hughes K.W."/>
            <person name="Mata J.L."/>
            <person name="Ishikawa N.K."/>
            <person name="Vargas-Isla R."/>
            <person name="Ushijima S."/>
            <person name="Smith C.A."/>
            <person name="Ahrendt S."/>
            <person name="Andreopoulos W."/>
            <person name="He G."/>
            <person name="Labutti K."/>
            <person name="Lipzen A."/>
            <person name="Ng V."/>
            <person name="Riley R."/>
            <person name="Sandor L."/>
            <person name="Barry K."/>
            <person name="Martinez A.T."/>
            <person name="Xiao Y."/>
            <person name="Gibbons J.G."/>
            <person name="Terashima K."/>
            <person name="Grigoriev I.V."/>
            <person name="Hibbett D.S."/>
        </authorList>
    </citation>
    <scope>NUCLEOTIDE SEQUENCE</scope>
    <source>
        <strain evidence="2">JLM2183</strain>
    </source>
</reference>
<evidence type="ECO:0000313" key="2">
    <source>
        <dbReference type="EMBL" id="KAJ4469570.1"/>
    </source>
</evidence>
<proteinExistence type="predicted"/>
<evidence type="ECO:0008006" key="4">
    <source>
        <dbReference type="Google" id="ProtNLM"/>
    </source>
</evidence>
<evidence type="ECO:0000313" key="3">
    <source>
        <dbReference type="Proteomes" id="UP001150266"/>
    </source>
</evidence>
<keyword evidence="1" id="KW-0732">Signal</keyword>
<sequence>MTFITFIISQAVSTAVHSFTMITACFNSLNGCVIIPTMSNNCTNLIGGLSFLNKEISEVQIPDGSVCSFYG</sequence>
<organism evidence="2 3">
    <name type="scientific">Lentinula aciculospora</name>
    <dbReference type="NCBI Taxonomy" id="153920"/>
    <lineage>
        <taxon>Eukaryota</taxon>
        <taxon>Fungi</taxon>
        <taxon>Dikarya</taxon>
        <taxon>Basidiomycota</taxon>
        <taxon>Agaricomycotina</taxon>
        <taxon>Agaricomycetes</taxon>
        <taxon>Agaricomycetidae</taxon>
        <taxon>Agaricales</taxon>
        <taxon>Marasmiineae</taxon>
        <taxon>Omphalotaceae</taxon>
        <taxon>Lentinula</taxon>
    </lineage>
</organism>
<feature type="signal peptide" evidence="1">
    <location>
        <begin position="1"/>
        <end position="18"/>
    </location>
</feature>
<dbReference type="OrthoDB" id="2884912at2759"/>
<dbReference type="AlphaFoldDB" id="A0A9W9DGI6"/>
<evidence type="ECO:0000256" key="1">
    <source>
        <dbReference type="SAM" id="SignalP"/>
    </source>
</evidence>
<keyword evidence="3" id="KW-1185">Reference proteome</keyword>
<dbReference type="EMBL" id="JAOTPV010000032">
    <property type="protein sequence ID" value="KAJ4469570.1"/>
    <property type="molecule type" value="Genomic_DNA"/>
</dbReference>
<accession>A0A9W9DGI6</accession>
<protein>
    <recommendedName>
        <fullName evidence="4">Secreted protein</fullName>
    </recommendedName>
</protein>
<name>A0A9W9DGI6_9AGAR</name>
<dbReference type="Proteomes" id="UP001150266">
    <property type="component" value="Unassembled WGS sequence"/>
</dbReference>